<evidence type="ECO:0000313" key="2">
    <source>
        <dbReference type="EMBL" id="PMP10197.1"/>
    </source>
</evidence>
<dbReference type="RefSeq" id="WP_102477752.1">
    <property type="nucleotide sequence ID" value="NZ_MDBO01000075.1"/>
</dbReference>
<dbReference type="EMBL" id="MDBO01000075">
    <property type="protein sequence ID" value="PMP10197.1"/>
    <property type="molecule type" value="Genomic_DNA"/>
</dbReference>
<organism evidence="2 3">
    <name type="scientific">Vibrio breoganii</name>
    <dbReference type="NCBI Taxonomy" id="553239"/>
    <lineage>
        <taxon>Bacteria</taxon>
        <taxon>Pseudomonadati</taxon>
        <taxon>Pseudomonadota</taxon>
        <taxon>Gammaproteobacteria</taxon>
        <taxon>Vibrionales</taxon>
        <taxon>Vibrionaceae</taxon>
        <taxon>Vibrio</taxon>
    </lineage>
</organism>
<reference evidence="3" key="1">
    <citation type="submission" date="2016-07" db="EMBL/GenBank/DDBJ databases">
        <title>Nontailed viruses are major unrecognized killers of bacteria in the ocean.</title>
        <authorList>
            <person name="Kauffman K."/>
            <person name="Hussain F."/>
            <person name="Yang J."/>
            <person name="Arevalo P."/>
            <person name="Brown J."/>
            <person name="Cutler M."/>
            <person name="Kelly L."/>
            <person name="Polz M.F."/>
        </authorList>
    </citation>
    <scope>NUCLEOTIDE SEQUENCE [LARGE SCALE GENOMIC DNA]</scope>
    <source>
        <strain evidence="3">10N.222.49.A5</strain>
    </source>
</reference>
<sequence>MNRFLALFCATFLFGCATSPSPQAQKIVYANETMMKDCQYLGPIHGSSSVGGAMSATGVNNARNEALESAVAMNATHVVNKSASGGWGSTFMGEAYKCD</sequence>
<gene>
    <name evidence="2" type="ORF">BCS93_11010</name>
</gene>
<name>A0AAP8SWX5_9VIBR</name>
<feature type="chain" id="PRO_5042852566" description="DUF4156 domain-containing protein" evidence="1">
    <location>
        <begin position="25"/>
        <end position="99"/>
    </location>
</feature>
<dbReference type="PROSITE" id="PS51257">
    <property type="entry name" value="PROKAR_LIPOPROTEIN"/>
    <property type="match status" value="1"/>
</dbReference>
<evidence type="ECO:0008006" key="4">
    <source>
        <dbReference type="Google" id="ProtNLM"/>
    </source>
</evidence>
<evidence type="ECO:0000313" key="3">
    <source>
        <dbReference type="Proteomes" id="UP000235611"/>
    </source>
</evidence>
<comment type="caution">
    <text evidence="2">The sequence shown here is derived from an EMBL/GenBank/DDBJ whole genome shotgun (WGS) entry which is preliminary data.</text>
</comment>
<protein>
    <recommendedName>
        <fullName evidence="4">DUF4156 domain-containing protein</fullName>
    </recommendedName>
</protein>
<dbReference type="Proteomes" id="UP000235611">
    <property type="component" value="Unassembled WGS sequence"/>
</dbReference>
<evidence type="ECO:0000256" key="1">
    <source>
        <dbReference type="SAM" id="SignalP"/>
    </source>
</evidence>
<keyword evidence="1" id="KW-0732">Signal</keyword>
<dbReference type="AlphaFoldDB" id="A0AAP8SWX5"/>
<accession>A0AAP8SWX5</accession>
<feature type="signal peptide" evidence="1">
    <location>
        <begin position="1"/>
        <end position="24"/>
    </location>
</feature>
<proteinExistence type="predicted"/>